<dbReference type="PANTHER" id="PTHR11715">
    <property type="entry name" value="GLYCINE CLEAVAGE SYSTEM H PROTEIN"/>
    <property type="match status" value="1"/>
</dbReference>
<evidence type="ECO:0000313" key="6">
    <source>
        <dbReference type="Proteomes" id="UP000241595"/>
    </source>
</evidence>
<protein>
    <submittedName>
        <fullName evidence="5">Glycine cleavage system H protein (Lipoate-binding)</fullName>
    </submittedName>
</protein>
<organism evidence="5 6">
    <name type="scientific">Mycobacterium terramassiliense</name>
    <dbReference type="NCBI Taxonomy" id="1841859"/>
    <lineage>
        <taxon>Bacteria</taxon>
        <taxon>Bacillati</taxon>
        <taxon>Actinomycetota</taxon>
        <taxon>Actinomycetes</taxon>
        <taxon>Mycobacteriales</taxon>
        <taxon>Mycobacteriaceae</taxon>
        <taxon>Mycobacterium</taxon>
    </lineage>
</organism>
<dbReference type="GO" id="GO:0005829">
    <property type="term" value="C:cytosol"/>
    <property type="evidence" value="ECO:0007669"/>
    <property type="project" value="TreeGrafter"/>
</dbReference>
<dbReference type="Gene3D" id="2.40.50.100">
    <property type="match status" value="1"/>
</dbReference>
<dbReference type="HAMAP" id="MF_00272">
    <property type="entry name" value="GcvH"/>
    <property type="match status" value="1"/>
</dbReference>
<gene>
    <name evidence="5" type="ORF">MTAB308_4171</name>
</gene>
<feature type="non-terminal residue" evidence="5">
    <location>
        <position position="1"/>
    </location>
</feature>
<evidence type="ECO:0000313" key="5">
    <source>
        <dbReference type="EMBL" id="SPM30662.1"/>
    </source>
</evidence>
<feature type="domain" description="Lipoyl-binding" evidence="4">
    <location>
        <begin position="24"/>
        <end position="106"/>
    </location>
</feature>
<name>A0A2U3NGL1_9MYCO</name>
<dbReference type="SUPFAM" id="SSF51230">
    <property type="entry name" value="Single hybrid motif"/>
    <property type="match status" value="1"/>
</dbReference>
<dbReference type="PANTHER" id="PTHR11715:SF3">
    <property type="entry name" value="GLYCINE CLEAVAGE SYSTEM H PROTEIN-RELATED"/>
    <property type="match status" value="1"/>
</dbReference>
<dbReference type="PROSITE" id="PS50968">
    <property type="entry name" value="BIOTINYL_LIPOYL"/>
    <property type="match status" value="1"/>
</dbReference>
<feature type="modified residue" description="N6-lipoyllysine" evidence="3">
    <location>
        <position position="65"/>
    </location>
</feature>
<dbReference type="AlphaFoldDB" id="A0A2U3NGL1"/>
<accession>A0A2U3NGL1</accession>
<keyword evidence="6" id="KW-1185">Reference proteome</keyword>
<dbReference type="InterPro" id="IPR033753">
    <property type="entry name" value="GCV_H/Fam206"/>
</dbReference>
<dbReference type="InterPro" id="IPR011053">
    <property type="entry name" value="Single_hybrid_motif"/>
</dbReference>
<keyword evidence="2 3" id="KW-0450">Lipoyl</keyword>
<dbReference type="NCBIfam" id="NF002270">
    <property type="entry name" value="PRK01202.1"/>
    <property type="match status" value="1"/>
</dbReference>
<dbReference type="InterPro" id="IPR003016">
    <property type="entry name" value="2-oxoA_DH_lipoyl-BS"/>
</dbReference>
<proteinExistence type="inferred from homology"/>
<dbReference type="Pfam" id="PF01597">
    <property type="entry name" value="GCV_H"/>
    <property type="match status" value="1"/>
</dbReference>
<dbReference type="NCBIfam" id="TIGR00527">
    <property type="entry name" value="gcvH"/>
    <property type="match status" value="1"/>
</dbReference>
<dbReference type="InterPro" id="IPR002930">
    <property type="entry name" value="GCV_H"/>
</dbReference>
<dbReference type="STRING" id="1841859.GCA_900157385_04172"/>
<dbReference type="EMBL" id="FTRV01000015">
    <property type="protein sequence ID" value="SPM30662.1"/>
    <property type="molecule type" value="Genomic_DNA"/>
</dbReference>
<reference evidence="5 6" key="1">
    <citation type="submission" date="2017-01" db="EMBL/GenBank/DDBJ databases">
        <authorList>
            <consortium name="Urmite Genomes"/>
        </authorList>
    </citation>
    <scope>NUCLEOTIDE SEQUENCE [LARGE SCALE GENOMIC DNA]</scope>
    <source>
        <strain evidence="5 6">AB308</strain>
    </source>
</reference>
<evidence type="ECO:0000256" key="1">
    <source>
        <dbReference type="ARBA" id="ARBA00009249"/>
    </source>
</evidence>
<dbReference type="CDD" id="cd06848">
    <property type="entry name" value="GCS_H"/>
    <property type="match status" value="1"/>
</dbReference>
<comment type="similarity">
    <text evidence="1">Belongs to the GcvH family.</text>
</comment>
<dbReference type="GO" id="GO:0019464">
    <property type="term" value="P:glycine decarboxylation via glycine cleavage system"/>
    <property type="evidence" value="ECO:0007669"/>
    <property type="project" value="InterPro"/>
</dbReference>
<dbReference type="InterPro" id="IPR000089">
    <property type="entry name" value="Biotin_lipoyl"/>
</dbReference>
<dbReference type="PROSITE" id="PS00189">
    <property type="entry name" value="LIPOYL"/>
    <property type="match status" value="1"/>
</dbReference>
<evidence type="ECO:0000256" key="3">
    <source>
        <dbReference type="PIRSR" id="PIRSR617453-50"/>
    </source>
</evidence>
<sequence length="133" mass="14045">VTDIPPDLYYTAEHEWVRRSDECTVRVGITDFAQSALGDVVFVRLPDIGAELVAGEPFGEVESTKSVSDLYAPLSGKVAAVNSDLEGSPQLVNADPYNAGWLLDIQVDESETAALAGGAALLDADTYLSVLTG</sequence>
<evidence type="ECO:0000259" key="4">
    <source>
        <dbReference type="PROSITE" id="PS50968"/>
    </source>
</evidence>
<dbReference type="GO" id="GO:0009249">
    <property type="term" value="P:protein lipoylation"/>
    <property type="evidence" value="ECO:0007669"/>
    <property type="project" value="TreeGrafter"/>
</dbReference>
<dbReference type="Proteomes" id="UP000241595">
    <property type="component" value="Unassembled WGS sequence"/>
</dbReference>
<evidence type="ECO:0000256" key="2">
    <source>
        <dbReference type="ARBA" id="ARBA00022823"/>
    </source>
</evidence>
<dbReference type="GO" id="GO:0005960">
    <property type="term" value="C:glycine cleavage complex"/>
    <property type="evidence" value="ECO:0007669"/>
    <property type="project" value="InterPro"/>
</dbReference>
<dbReference type="InterPro" id="IPR017453">
    <property type="entry name" value="GCV_H_sub"/>
</dbReference>